<dbReference type="PRINTS" id="PR01657">
    <property type="entry name" value="MCMFAMILY"/>
</dbReference>
<dbReference type="PANTHER" id="PTHR11630:SF42">
    <property type="entry name" value="DNA REPLICATION LICENSING FACTOR MCM5"/>
    <property type="match status" value="1"/>
</dbReference>
<dbReference type="PRINTS" id="PR01661">
    <property type="entry name" value="MCMPROTEIN5"/>
</dbReference>
<dbReference type="PANTHER" id="PTHR11630">
    <property type="entry name" value="DNA REPLICATION LICENSING FACTOR MCM FAMILY MEMBER"/>
    <property type="match status" value="1"/>
</dbReference>
<keyword evidence="4 11" id="KW-0547">Nucleotide-binding</keyword>
<dbReference type="PROSITE" id="PS50051">
    <property type="entry name" value="MCM_2"/>
    <property type="match status" value="1"/>
</dbReference>
<evidence type="ECO:0000256" key="12">
    <source>
        <dbReference type="RuleBase" id="RU368063"/>
    </source>
</evidence>
<dbReference type="Pfam" id="PF00493">
    <property type="entry name" value="MCM"/>
    <property type="match status" value="1"/>
</dbReference>
<evidence type="ECO:0000256" key="4">
    <source>
        <dbReference type="ARBA" id="ARBA00022741"/>
    </source>
</evidence>
<dbReference type="InterPro" id="IPR008048">
    <property type="entry name" value="MCM5"/>
</dbReference>
<dbReference type="InterPro" id="IPR054125">
    <property type="entry name" value="MCM5_C"/>
</dbReference>
<evidence type="ECO:0000256" key="8">
    <source>
        <dbReference type="ARBA" id="ARBA00023125"/>
    </source>
</evidence>
<dbReference type="InterPro" id="IPR027417">
    <property type="entry name" value="P-loop_NTPase"/>
</dbReference>
<comment type="function">
    <text evidence="12">Acts as component of the MCM2-7 complex (MCM complex) which is the replicative helicase essential for 'once per cell cycle' DNA replication initiation and elongation in eukaryotic cells. The active ATPase sites in the MCM2-7 ring are formed through the interaction surfaces of two neighboring subunits such that a critical structure of a conserved arginine finger motif is provided in trans relative to the ATP-binding site of the Walker A box of the adjacent subunit. The six ATPase active sites, however, are likely to contribute differentially to the complex helicase activity.</text>
</comment>
<dbReference type="EMBL" id="JAZAVK010000020">
    <property type="protein sequence ID" value="KAK7430404.1"/>
    <property type="molecule type" value="Genomic_DNA"/>
</dbReference>
<keyword evidence="9 12" id="KW-0539">Nucleus</keyword>
<comment type="caution">
    <text evidence="14">The sequence shown here is derived from an EMBL/GenBank/DDBJ whole genome shotgun (WGS) entry which is preliminary data.</text>
</comment>
<dbReference type="Pfam" id="PF14551">
    <property type="entry name" value="MCM_N"/>
    <property type="match status" value="1"/>
</dbReference>
<dbReference type="Pfam" id="PF21933">
    <property type="entry name" value="MCM5_C"/>
    <property type="match status" value="1"/>
</dbReference>
<dbReference type="Gene3D" id="2.40.50.140">
    <property type="entry name" value="Nucleic acid-binding proteins"/>
    <property type="match status" value="1"/>
</dbReference>
<feature type="domain" description="MCM C-terminal AAA(+) ATPase" evidence="13">
    <location>
        <begin position="320"/>
        <end position="526"/>
    </location>
</feature>
<evidence type="ECO:0000256" key="5">
    <source>
        <dbReference type="ARBA" id="ARBA00022801"/>
    </source>
</evidence>
<evidence type="ECO:0000259" key="13">
    <source>
        <dbReference type="PROSITE" id="PS50051"/>
    </source>
</evidence>
<dbReference type="InterPro" id="IPR012340">
    <property type="entry name" value="NA-bd_OB-fold"/>
</dbReference>
<evidence type="ECO:0000313" key="14">
    <source>
        <dbReference type="EMBL" id="KAK7430404.1"/>
    </source>
</evidence>
<keyword evidence="6 12" id="KW-0347">Helicase</keyword>
<evidence type="ECO:0000313" key="15">
    <source>
        <dbReference type="Proteomes" id="UP001498421"/>
    </source>
</evidence>
<dbReference type="SMART" id="SM00350">
    <property type="entry name" value="MCM"/>
    <property type="match status" value="1"/>
</dbReference>
<dbReference type="SUPFAM" id="SSF50249">
    <property type="entry name" value="Nucleic acid-binding proteins"/>
    <property type="match status" value="1"/>
</dbReference>
<organism evidence="14 15">
    <name type="scientific">Neonectria magnoliae</name>
    <dbReference type="NCBI Taxonomy" id="2732573"/>
    <lineage>
        <taxon>Eukaryota</taxon>
        <taxon>Fungi</taxon>
        <taxon>Dikarya</taxon>
        <taxon>Ascomycota</taxon>
        <taxon>Pezizomycotina</taxon>
        <taxon>Sordariomycetes</taxon>
        <taxon>Hypocreomycetidae</taxon>
        <taxon>Hypocreales</taxon>
        <taxon>Nectriaceae</taxon>
        <taxon>Neonectria</taxon>
    </lineage>
</organism>
<keyword evidence="7 11" id="KW-0067">ATP-binding</keyword>
<dbReference type="InterPro" id="IPR041562">
    <property type="entry name" value="MCM_lid"/>
</dbReference>
<evidence type="ECO:0000256" key="9">
    <source>
        <dbReference type="ARBA" id="ARBA00023242"/>
    </source>
</evidence>
<evidence type="ECO:0000256" key="2">
    <source>
        <dbReference type="ARBA" id="ARBA00008010"/>
    </source>
</evidence>
<evidence type="ECO:0000256" key="6">
    <source>
        <dbReference type="ARBA" id="ARBA00022806"/>
    </source>
</evidence>
<dbReference type="InterPro" id="IPR031327">
    <property type="entry name" value="MCM"/>
</dbReference>
<evidence type="ECO:0000256" key="11">
    <source>
        <dbReference type="RuleBase" id="RU004070"/>
    </source>
</evidence>
<dbReference type="Gene3D" id="3.40.50.300">
    <property type="entry name" value="P-loop containing nucleotide triphosphate hydrolases"/>
    <property type="match status" value="1"/>
</dbReference>
<keyword evidence="10 12" id="KW-0131">Cell cycle</keyword>
<protein>
    <recommendedName>
        <fullName evidence="12">DNA replication licensing factor MCM5</fullName>
        <ecNumber evidence="12">3.6.4.12</ecNumber>
    </recommendedName>
</protein>
<gene>
    <name evidence="14" type="primary">MCM5</name>
    <name evidence="14" type="ORF">QQZ08_003152</name>
</gene>
<dbReference type="Gene3D" id="2.20.28.10">
    <property type="match status" value="1"/>
</dbReference>
<dbReference type="Gene3D" id="3.30.1640.10">
    <property type="entry name" value="mini-chromosome maintenance (MCM) complex, chain A, domain 1"/>
    <property type="match status" value="1"/>
</dbReference>
<keyword evidence="15" id="KW-1185">Reference proteome</keyword>
<dbReference type="InterPro" id="IPR033762">
    <property type="entry name" value="MCM_OB"/>
</dbReference>
<comment type="subunit">
    <text evidence="12">Component of the MCM2-7 complex.</text>
</comment>
<sequence length="721" mass="80567">MDRQSVYSTHVFDPSFGENGDSRLQLRTQLETFILDFRLDNNFIYRDQLRENALLKKYYCDVDINDLISFNEELAHRLASEPAEMIPLFEGALKKCTHRIVFPHEPKAQIPEHQLLLHSNADDVSIRNLDSMAIARLVRVPGIVIGASVMSSKATELHIQCRNCQHQQTLPILGGFSGVSLPRICARIRLPSDPTPKCPMDPYFVMHEKSRFVDQQIIKLQEAPDQVPVGELPRHVLISADRFLTNRVVPGSRCTVMGIFSIYQNKASKNSSTGSAVAIRTPYLRAVGIQTDLDQSAKGAATFSEEEEQEFLELSRRPDLYNVMADCIAPSIYGNRDIKKSILCLLLGGSKKVLPDGMRLRGDINVLLLGDPGTAKSQLLKFVEQAAPISIYTSGKGSSAAGLTASVQRDHSTREFYLEGGAMVLADGGVVCIDEFDKMRDEDRVAIHEAMEQQTISIAKAGITTILNARTSVLAAANPIFGRYDDMKTPGENIDFQTTILSRFDMIYIVKDEHSREKDETMARHVLSIQMDGRGAEDVTETEIPIEKMRKYLTYCKTRCAPRLSPEAAEKLSSHFVSIRRQVHAAEIEANARSSIPITVRQLEAIVRITESLAKLTLTPIATETHVDEAIRLFLCSTMDAVNQGSNQGSRELNEEVNRIEAELKRRLPIGWSTSLATLRREMVEGKGYSEQALNRALMILQRRDTIGFRNQGSQVYRNGA</sequence>
<keyword evidence="5 12" id="KW-0378">Hydrolase</keyword>
<evidence type="ECO:0000256" key="7">
    <source>
        <dbReference type="ARBA" id="ARBA00022840"/>
    </source>
</evidence>
<dbReference type="GO" id="GO:0016787">
    <property type="term" value="F:hydrolase activity"/>
    <property type="evidence" value="ECO:0007669"/>
    <property type="project" value="UniProtKB-KW"/>
</dbReference>
<dbReference type="InterPro" id="IPR018525">
    <property type="entry name" value="MCM_CS"/>
</dbReference>
<dbReference type="PROSITE" id="PS00847">
    <property type="entry name" value="MCM_1"/>
    <property type="match status" value="1"/>
</dbReference>
<comment type="catalytic activity">
    <reaction evidence="12">
        <text>ATP + H2O = ADP + phosphate + H(+)</text>
        <dbReference type="Rhea" id="RHEA:13065"/>
        <dbReference type="ChEBI" id="CHEBI:15377"/>
        <dbReference type="ChEBI" id="CHEBI:15378"/>
        <dbReference type="ChEBI" id="CHEBI:30616"/>
        <dbReference type="ChEBI" id="CHEBI:43474"/>
        <dbReference type="ChEBI" id="CHEBI:456216"/>
        <dbReference type="EC" id="3.6.4.12"/>
    </reaction>
</comment>
<dbReference type="Pfam" id="PF17207">
    <property type="entry name" value="MCM_OB"/>
    <property type="match status" value="1"/>
</dbReference>
<dbReference type="InterPro" id="IPR001208">
    <property type="entry name" value="MCM_dom"/>
</dbReference>
<dbReference type="CDD" id="cd17756">
    <property type="entry name" value="MCM5"/>
    <property type="match status" value="1"/>
</dbReference>
<accession>A0ABR1I9X8</accession>
<dbReference type="SUPFAM" id="SSF52540">
    <property type="entry name" value="P-loop containing nucleoside triphosphate hydrolases"/>
    <property type="match status" value="1"/>
</dbReference>
<reference evidence="14 15" key="1">
    <citation type="journal article" date="2025" name="Microbiol. Resour. Announc.">
        <title>Draft genome sequences for Neonectria magnoliae and Neonectria punicea, canker pathogens of Liriodendron tulipifera and Acer saccharum in West Virginia.</title>
        <authorList>
            <person name="Petronek H.M."/>
            <person name="Kasson M.T."/>
            <person name="Metheny A.M."/>
            <person name="Stauder C.M."/>
            <person name="Lovett B."/>
            <person name="Lynch S.C."/>
            <person name="Garnas J.R."/>
            <person name="Kasson L.R."/>
            <person name="Stajich J.E."/>
        </authorList>
    </citation>
    <scope>NUCLEOTIDE SEQUENCE [LARGE SCALE GENOMIC DNA]</scope>
    <source>
        <strain evidence="14 15">NRRL 64651</strain>
    </source>
</reference>
<dbReference type="Pfam" id="PF17855">
    <property type="entry name" value="MCM_lid"/>
    <property type="match status" value="1"/>
</dbReference>
<keyword evidence="3 12" id="KW-0235">DNA replication</keyword>
<evidence type="ECO:0000256" key="10">
    <source>
        <dbReference type="ARBA" id="ARBA00023306"/>
    </source>
</evidence>
<evidence type="ECO:0000256" key="3">
    <source>
        <dbReference type="ARBA" id="ARBA00022705"/>
    </source>
</evidence>
<keyword evidence="8 11" id="KW-0238">DNA-binding</keyword>
<comment type="subcellular location">
    <subcellularLocation>
        <location evidence="1 12">Nucleus</location>
    </subcellularLocation>
</comment>
<evidence type="ECO:0000256" key="1">
    <source>
        <dbReference type="ARBA" id="ARBA00004123"/>
    </source>
</evidence>
<dbReference type="InterPro" id="IPR027925">
    <property type="entry name" value="MCM_N"/>
</dbReference>
<comment type="similarity">
    <text evidence="2 11">Belongs to the MCM family.</text>
</comment>
<dbReference type="GO" id="GO:0003678">
    <property type="term" value="F:DNA helicase activity"/>
    <property type="evidence" value="ECO:0007669"/>
    <property type="project" value="UniProtKB-EC"/>
</dbReference>
<proteinExistence type="inferred from homology"/>
<dbReference type="Proteomes" id="UP001498421">
    <property type="component" value="Unassembled WGS sequence"/>
</dbReference>
<dbReference type="EC" id="3.6.4.12" evidence="12"/>
<name>A0ABR1I9X8_9HYPO</name>